<protein>
    <submittedName>
        <fullName evidence="2">Uncharacterized protein</fullName>
    </submittedName>
</protein>
<name>A0ABT1JKR5_ACTCY</name>
<evidence type="ECO:0000313" key="3">
    <source>
        <dbReference type="Proteomes" id="UP000791080"/>
    </source>
</evidence>
<accession>A0ABT1JKR5</accession>
<gene>
    <name evidence="2" type="ORF">G443_003381</name>
</gene>
<evidence type="ECO:0000313" key="2">
    <source>
        <dbReference type="EMBL" id="MCP2333111.1"/>
    </source>
</evidence>
<evidence type="ECO:0000256" key="1">
    <source>
        <dbReference type="SAM" id="MobiDB-lite"/>
    </source>
</evidence>
<sequence>MIASDWNSCEPPRLDLPHVERIRLAAPLAGDEPCVRDGARVTGRARDPVPHHRRRLGSAARRDGRLVAHWLTGSGRPLVTAVPDAASPVDALTGPAAGRELDGGAPERAEAGRGGDRG</sequence>
<dbReference type="EMBL" id="AUBJ02000001">
    <property type="protein sequence ID" value="MCP2333111.1"/>
    <property type="molecule type" value="Genomic_DNA"/>
</dbReference>
<proteinExistence type="predicted"/>
<comment type="caution">
    <text evidence="2">The sequence shown here is derived from an EMBL/GenBank/DDBJ whole genome shotgun (WGS) entry which is preliminary data.</text>
</comment>
<reference evidence="2 3" key="1">
    <citation type="submission" date="2022-06" db="EMBL/GenBank/DDBJ databases">
        <title>Genomic Encyclopedia of Type Strains, Phase I: the one thousand microbial genomes (KMG-I) project.</title>
        <authorList>
            <person name="Kyrpides N."/>
        </authorList>
    </citation>
    <scope>NUCLEOTIDE SEQUENCE [LARGE SCALE GENOMIC DNA]</scope>
    <source>
        <strain evidence="2 3">DSM 43889</strain>
    </source>
</reference>
<feature type="region of interest" description="Disordered" evidence="1">
    <location>
        <begin position="89"/>
        <end position="118"/>
    </location>
</feature>
<dbReference type="Proteomes" id="UP000791080">
    <property type="component" value="Unassembled WGS sequence"/>
</dbReference>
<feature type="compositionally biased region" description="Basic and acidic residues" evidence="1">
    <location>
        <begin position="99"/>
        <end position="118"/>
    </location>
</feature>
<keyword evidence="3" id="KW-1185">Reference proteome</keyword>
<organism evidence="2 3">
    <name type="scientific">Actinoalloteichus caeruleus DSM 43889</name>
    <dbReference type="NCBI Taxonomy" id="1120930"/>
    <lineage>
        <taxon>Bacteria</taxon>
        <taxon>Bacillati</taxon>
        <taxon>Actinomycetota</taxon>
        <taxon>Actinomycetes</taxon>
        <taxon>Pseudonocardiales</taxon>
        <taxon>Pseudonocardiaceae</taxon>
        <taxon>Actinoalloteichus</taxon>
        <taxon>Actinoalloteichus cyanogriseus</taxon>
    </lineage>
</organism>